<feature type="region of interest" description="Disordered" evidence="6">
    <location>
        <begin position="441"/>
        <end position="469"/>
    </location>
</feature>
<keyword evidence="1" id="KW-0001">2Fe-2S</keyword>
<dbReference type="CDD" id="cd08878">
    <property type="entry name" value="RHO_alpha_C_DMO-like"/>
    <property type="match status" value="1"/>
</dbReference>
<dbReference type="PANTHER" id="PTHR21266">
    <property type="entry name" value="IRON-SULFUR DOMAIN CONTAINING PROTEIN"/>
    <property type="match status" value="1"/>
</dbReference>
<keyword evidence="9" id="KW-1185">Reference proteome</keyword>
<keyword evidence="2" id="KW-0479">Metal-binding</keyword>
<dbReference type="AlphaFoldDB" id="A0A7Y0FGK6"/>
<evidence type="ECO:0000256" key="5">
    <source>
        <dbReference type="ARBA" id="ARBA00023014"/>
    </source>
</evidence>
<dbReference type="InterPro" id="IPR036922">
    <property type="entry name" value="Rieske_2Fe-2S_sf"/>
</dbReference>
<dbReference type="InterPro" id="IPR017941">
    <property type="entry name" value="Rieske_2Fe-2S"/>
</dbReference>
<feature type="compositionally biased region" description="Low complexity" evidence="6">
    <location>
        <begin position="441"/>
        <end position="458"/>
    </location>
</feature>
<dbReference type="InterPro" id="IPR045623">
    <property type="entry name" value="LigXa_C"/>
</dbReference>
<evidence type="ECO:0000256" key="6">
    <source>
        <dbReference type="SAM" id="MobiDB-lite"/>
    </source>
</evidence>
<dbReference type="Proteomes" id="UP000583127">
    <property type="component" value="Unassembled WGS sequence"/>
</dbReference>
<evidence type="ECO:0000259" key="7">
    <source>
        <dbReference type="PROSITE" id="PS51296"/>
    </source>
</evidence>
<keyword evidence="5" id="KW-0411">Iron-sulfur</keyword>
<dbReference type="SUPFAM" id="SSF50022">
    <property type="entry name" value="ISP domain"/>
    <property type="match status" value="1"/>
</dbReference>
<dbReference type="GO" id="GO:0051213">
    <property type="term" value="F:dioxygenase activity"/>
    <property type="evidence" value="ECO:0007669"/>
    <property type="project" value="UniProtKB-KW"/>
</dbReference>
<evidence type="ECO:0000256" key="1">
    <source>
        <dbReference type="ARBA" id="ARBA00022714"/>
    </source>
</evidence>
<protein>
    <submittedName>
        <fullName evidence="8">Aromatic ring-hydroxylating dioxygenase subunit alpha</fullName>
    </submittedName>
</protein>
<dbReference type="Pfam" id="PF19301">
    <property type="entry name" value="LigXa_C"/>
    <property type="match status" value="1"/>
</dbReference>
<dbReference type="GO" id="GO:0046872">
    <property type="term" value="F:metal ion binding"/>
    <property type="evidence" value="ECO:0007669"/>
    <property type="project" value="UniProtKB-KW"/>
</dbReference>
<dbReference type="GO" id="GO:0051537">
    <property type="term" value="F:2 iron, 2 sulfur cluster binding"/>
    <property type="evidence" value="ECO:0007669"/>
    <property type="project" value="UniProtKB-KW"/>
</dbReference>
<feature type="domain" description="Rieske" evidence="7">
    <location>
        <begin position="27"/>
        <end position="135"/>
    </location>
</feature>
<accession>A0A7Y0FGK6</accession>
<comment type="caution">
    <text evidence="8">The sequence shown here is derived from an EMBL/GenBank/DDBJ whole genome shotgun (WGS) entry which is preliminary data.</text>
</comment>
<reference evidence="8 9" key="1">
    <citation type="submission" date="2020-04" db="EMBL/GenBank/DDBJ databases">
        <title>Paraburkholderia sp. G-4-1-8 isolated from soil.</title>
        <authorList>
            <person name="Dahal R.H."/>
        </authorList>
    </citation>
    <scope>NUCLEOTIDE SEQUENCE [LARGE SCALE GENOMIC DNA]</scope>
    <source>
        <strain evidence="8 9">G-4-1-8</strain>
    </source>
</reference>
<keyword evidence="8" id="KW-0223">Dioxygenase</keyword>
<dbReference type="Gene3D" id="3.90.380.10">
    <property type="entry name" value="Naphthalene 1,2-dioxygenase Alpha Subunit, Chain A, domain 1"/>
    <property type="match status" value="1"/>
</dbReference>
<keyword evidence="3" id="KW-0560">Oxidoreductase</keyword>
<evidence type="ECO:0000313" key="8">
    <source>
        <dbReference type="EMBL" id="NML35296.1"/>
    </source>
</evidence>
<dbReference type="PROSITE" id="PS51296">
    <property type="entry name" value="RIESKE"/>
    <property type="match status" value="1"/>
</dbReference>
<dbReference type="Gene3D" id="2.102.10.10">
    <property type="entry name" value="Rieske [2Fe-2S] iron-sulphur domain"/>
    <property type="match status" value="1"/>
</dbReference>
<keyword evidence="4" id="KW-0408">Iron</keyword>
<sequence>MLSAEKNQLLTQVGPGTPMGDYLRRYWHPVAGASEFDDKAVRPIRLFGEDLVLFKSLSGQYGLIQRRCPHRNADLAFGFVEQDGLRCAYHGWEFGASGQCLHQPFEEIVDVDARLRKKTAVKAYEVREKAGMLWAYMGPAPAPELPDWELFNFQNGFAQAVFAELPCNWFQCQENSIDPIHFEWTHNNWTARLHDNQAGYVPTHLKTQYEEFDYGFVYKRLRAAETEQNPMWTVGRVTLWPNAFYLGHHFEWRVPIDDENTLSVLWVFSRVPQEQEPYVQSRIPSWYGPLHDENGEWITSHVANQDFAAWVGQGRITDRTKETLGASDRGIVMMRKRFFDELDAVAAGAEPKGLIRDPEANRNVPLPSACRAEMIDGLPRAELDRHPLLGPYLRDFIGQAGQPEHVRAEYEHAIGQKTQRAKFFIVHGAAAEHGAAADDAANAATAATAATAANNEPASPAPVPHPASR</sequence>
<evidence type="ECO:0000256" key="3">
    <source>
        <dbReference type="ARBA" id="ARBA00023002"/>
    </source>
</evidence>
<dbReference type="EMBL" id="JABBFZ010000035">
    <property type="protein sequence ID" value="NML35296.1"/>
    <property type="molecule type" value="Genomic_DNA"/>
</dbReference>
<proteinExistence type="predicted"/>
<dbReference type="InterPro" id="IPR050584">
    <property type="entry name" value="Cholesterol_7-desaturase"/>
</dbReference>
<dbReference type="SUPFAM" id="SSF55961">
    <property type="entry name" value="Bet v1-like"/>
    <property type="match status" value="1"/>
</dbReference>
<name>A0A7Y0FGK6_9BURK</name>
<feature type="compositionally biased region" description="Pro residues" evidence="6">
    <location>
        <begin position="459"/>
        <end position="469"/>
    </location>
</feature>
<evidence type="ECO:0000256" key="2">
    <source>
        <dbReference type="ARBA" id="ARBA00022723"/>
    </source>
</evidence>
<organism evidence="8 9">
    <name type="scientific">Paraburkholderia antibiotica</name>
    <dbReference type="NCBI Taxonomy" id="2728839"/>
    <lineage>
        <taxon>Bacteria</taxon>
        <taxon>Pseudomonadati</taxon>
        <taxon>Pseudomonadota</taxon>
        <taxon>Betaproteobacteria</taxon>
        <taxon>Burkholderiales</taxon>
        <taxon>Burkholderiaceae</taxon>
        <taxon>Paraburkholderia</taxon>
    </lineage>
</organism>
<dbReference type="PANTHER" id="PTHR21266:SF59">
    <property type="entry name" value="BLR4922 PROTEIN"/>
    <property type="match status" value="1"/>
</dbReference>
<gene>
    <name evidence="8" type="ORF">HHL14_31295</name>
</gene>
<dbReference type="RefSeq" id="WP_169501477.1">
    <property type="nucleotide sequence ID" value="NZ_JABBFZ010000035.1"/>
</dbReference>
<evidence type="ECO:0000313" key="9">
    <source>
        <dbReference type="Proteomes" id="UP000583127"/>
    </source>
</evidence>
<evidence type="ECO:0000256" key="4">
    <source>
        <dbReference type="ARBA" id="ARBA00023004"/>
    </source>
</evidence>
<dbReference type="Pfam" id="PF00355">
    <property type="entry name" value="Rieske"/>
    <property type="match status" value="1"/>
</dbReference>